<feature type="compositionally biased region" description="Polar residues" evidence="1">
    <location>
        <begin position="22"/>
        <end position="37"/>
    </location>
</feature>
<feature type="region of interest" description="Disordered" evidence="1">
    <location>
        <begin position="1"/>
        <end position="37"/>
    </location>
</feature>
<reference evidence="2" key="2">
    <citation type="journal article" date="2015" name="Fish Shellfish Immunol.">
        <title>Early steps in the European eel (Anguilla anguilla)-Vibrio vulnificus interaction in the gills: Role of the RtxA13 toxin.</title>
        <authorList>
            <person name="Callol A."/>
            <person name="Pajuelo D."/>
            <person name="Ebbesson L."/>
            <person name="Teles M."/>
            <person name="MacKenzie S."/>
            <person name="Amaro C."/>
        </authorList>
    </citation>
    <scope>NUCLEOTIDE SEQUENCE</scope>
</reference>
<protein>
    <submittedName>
        <fullName evidence="2">Uncharacterized protein</fullName>
    </submittedName>
</protein>
<name>A0A0E9RPB7_ANGAN</name>
<proteinExistence type="predicted"/>
<dbReference type="AlphaFoldDB" id="A0A0E9RPB7"/>
<organism evidence="2">
    <name type="scientific">Anguilla anguilla</name>
    <name type="common">European freshwater eel</name>
    <name type="synonym">Muraena anguilla</name>
    <dbReference type="NCBI Taxonomy" id="7936"/>
    <lineage>
        <taxon>Eukaryota</taxon>
        <taxon>Metazoa</taxon>
        <taxon>Chordata</taxon>
        <taxon>Craniata</taxon>
        <taxon>Vertebrata</taxon>
        <taxon>Euteleostomi</taxon>
        <taxon>Actinopterygii</taxon>
        <taxon>Neopterygii</taxon>
        <taxon>Teleostei</taxon>
        <taxon>Anguilliformes</taxon>
        <taxon>Anguillidae</taxon>
        <taxon>Anguilla</taxon>
    </lineage>
</organism>
<sequence>MSLLRGPQLPQIGSQSKKRKQNLSLSQASKSAHCSIY</sequence>
<accession>A0A0E9RPB7</accession>
<evidence type="ECO:0000256" key="1">
    <source>
        <dbReference type="SAM" id="MobiDB-lite"/>
    </source>
</evidence>
<dbReference type="EMBL" id="GBXM01077576">
    <property type="protein sequence ID" value="JAH31001.1"/>
    <property type="molecule type" value="Transcribed_RNA"/>
</dbReference>
<reference evidence="2" key="1">
    <citation type="submission" date="2014-11" db="EMBL/GenBank/DDBJ databases">
        <authorList>
            <person name="Amaro Gonzalez C."/>
        </authorList>
    </citation>
    <scope>NUCLEOTIDE SEQUENCE</scope>
</reference>
<evidence type="ECO:0000313" key="2">
    <source>
        <dbReference type="EMBL" id="JAH31001.1"/>
    </source>
</evidence>